<dbReference type="Pfam" id="PF00989">
    <property type="entry name" value="PAS"/>
    <property type="match status" value="1"/>
</dbReference>
<organism evidence="9">
    <name type="scientific">Microvirga ossetica</name>
    <dbReference type="NCBI Taxonomy" id="1882682"/>
    <lineage>
        <taxon>Bacteria</taxon>
        <taxon>Pseudomonadati</taxon>
        <taxon>Pseudomonadota</taxon>
        <taxon>Alphaproteobacteria</taxon>
        <taxon>Hyphomicrobiales</taxon>
        <taxon>Methylobacteriaceae</taxon>
        <taxon>Microvirga</taxon>
    </lineage>
</organism>
<keyword evidence="4" id="KW-0808">Transferase</keyword>
<keyword evidence="3" id="KW-0597">Phosphoprotein</keyword>
<dbReference type="Pfam" id="PF02518">
    <property type="entry name" value="HATPase_c"/>
    <property type="match status" value="1"/>
</dbReference>
<dbReference type="PRINTS" id="PR00344">
    <property type="entry name" value="BCTRLSENSOR"/>
</dbReference>
<feature type="domain" description="Histidine kinase" evidence="7">
    <location>
        <begin position="679"/>
        <end position="898"/>
    </location>
</feature>
<dbReference type="SUPFAM" id="SSF55785">
    <property type="entry name" value="PYP-like sensor domain (PAS domain)"/>
    <property type="match status" value="1"/>
</dbReference>
<evidence type="ECO:0000313" key="9">
    <source>
        <dbReference type="EMBL" id="ANY78012.1"/>
    </source>
</evidence>
<dbReference type="SMART" id="SM00091">
    <property type="entry name" value="PAS"/>
    <property type="match status" value="1"/>
</dbReference>
<reference evidence="9" key="1">
    <citation type="submission" date="2016-07" db="EMBL/GenBank/DDBJ databases">
        <title>Microvirga ossetica sp. nov. a new species of rhizobia isolated from root nodules of the legume species Vicia alpestris Steven originated from North Ossetia region in the Caucasus.</title>
        <authorList>
            <person name="Safronova V.I."/>
            <person name="Kuznetsova I.G."/>
            <person name="Sazanova A.L."/>
            <person name="Belimov A."/>
            <person name="Andronov E."/>
            <person name="Osledkin Y.S."/>
            <person name="Onishchuk O.P."/>
            <person name="Kurchak O.N."/>
            <person name="Shaposhnikov A.I."/>
            <person name="Willems A."/>
            <person name="Tikhonovich I.A."/>
        </authorList>
    </citation>
    <scope>NUCLEOTIDE SEQUENCE [LARGE SCALE GENOMIC DNA]</scope>
    <source>
        <strain evidence="9">V5/3M</strain>
    </source>
</reference>
<dbReference type="CDD" id="cd00130">
    <property type="entry name" value="PAS"/>
    <property type="match status" value="1"/>
</dbReference>
<dbReference type="SMART" id="SM00387">
    <property type="entry name" value="HATPase_c"/>
    <property type="match status" value="1"/>
</dbReference>
<dbReference type="GO" id="GO:0009927">
    <property type="term" value="F:histidine phosphotransfer kinase activity"/>
    <property type="evidence" value="ECO:0007669"/>
    <property type="project" value="TreeGrafter"/>
</dbReference>
<evidence type="ECO:0000259" key="8">
    <source>
        <dbReference type="PROSITE" id="PS50112"/>
    </source>
</evidence>
<dbReference type="CDD" id="cd00082">
    <property type="entry name" value="HisKA"/>
    <property type="match status" value="1"/>
</dbReference>
<dbReference type="InterPro" id="IPR003661">
    <property type="entry name" value="HisK_dim/P_dom"/>
</dbReference>
<keyword evidence="5" id="KW-0418">Kinase</keyword>
<sequence length="902" mass="97690">MTDGGPHPFKALIARLAAEAEWRFLANPDAGVLVWDRSGERLLWASPSAAGLREAFADEAGHVLPDFRARERIRTLAGGEAPWQGLRQERLRLDPTRPWLPVACACRLASLDDGDTVLVTALSGPMPKVGSRARTLRQAVEAPSLDKPRRDAAAEPAPRQAGPIRFIWHTDAQTRFTDVSPDLAQAVGAMAGNIVGLTWDELSRSRVEDPDGAVAALFANMKTGSGRTVLWSIDQSRMQVPVDWAGMPVFGANRELVGFRGFGLLRMDALRERTSPEQPSNDSEPLDDPGHPTADLIAQSLVNDDTLPFRPPEEMQQTQDAESEPRGEDTWFSDLRNQVAEALSNTVPSEPKPVEPAPVAKQPTSSLSNAERSAFREIARALGARLAEDTPSPITEPDTAPAADRTEAGREAETLPPFVPVSDNRILDRLPIGILVHRGEKILFANRFLLDLTGYGDVDRIRAEGGLVHLFRGSPALGDRSDEDSSLALTTQAGENISVAVRSSVAEWDGAAGELMVIRKASRAEILPPPRDSRIQELEAILDTATDGVIVLNERGRILSLNRSAEALFGYDERAVAGDAITVLLAPESHMVALDYLESLRSPGVASLLNDGREVLGRERQGGSIPLFMTMGRLGDGPDRRYCAVLRDITVFKKAEGELIGAKHAAEEASAQKSDLLAKISHEIRTPLNAILGFAEVMLEERFGPIGNDRYKEYLKDVHASGSHVISLVNDLLDLAKIEAGRLELSFTGVSLNELVSSCVTLLQPQAARDRIVMRMSFAPKLPPVVADERSMRQIVLNLVSNAIKFTDAGGQVIVSTAMTDRGEVAFRVRDTGIGMTPEEVEAALEPFRQLATSRKRGGTGLGLPLTKALVEANRGALQIASQPSEGTLVEVIFPPTRVLAE</sequence>
<dbReference type="EMBL" id="CP016616">
    <property type="protein sequence ID" value="ANY78012.1"/>
    <property type="molecule type" value="Genomic_DNA"/>
</dbReference>
<dbReference type="AlphaFoldDB" id="A0A1B2EDQ0"/>
<dbReference type="InterPro" id="IPR000014">
    <property type="entry name" value="PAS"/>
</dbReference>
<dbReference type="InterPro" id="IPR003594">
    <property type="entry name" value="HATPase_dom"/>
</dbReference>
<feature type="compositionally biased region" description="Basic and acidic residues" evidence="6">
    <location>
        <begin position="404"/>
        <end position="413"/>
    </location>
</feature>
<protein>
    <recommendedName>
        <fullName evidence="2">histidine kinase</fullName>
        <ecNumber evidence="2">2.7.13.3</ecNumber>
    </recommendedName>
</protein>
<evidence type="ECO:0000256" key="2">
    <source>
        <dbReference type="ARBA" id="ARBA00012438"/>
    </source>
</evidence>
<dbReference type="InterPro" id="IPR036890">
    <property type="entry name" value="HATPase_C_sf"/>
</dbReference>
<feature type="compositionally biased region" description="Polar residues" evidence="6">
    <location>
        <begin position="362"/>
        <end position="371"/>
    </location>
</feature>
<dbReference type="InterPro" id="IPR036097">
    <property type="entry name" value="HisK_dim/P_sf"/>
</dbReference>
<dbReference type="RefSeq" id="WP_162299146.1">
    <property type="nucleotide sequence ID" value="NZ_CP016616.1"/>
</dbReference>
<dbReference type="Pfam" id="PF13188">
    <property type="entry name" value="PAS_8"/>
    <property type="match status" value="1"/>
</dbReference>
<dbReference type="KEGG" id="moc:BB934_06975"/>
<comment type="catalytic activity">
    <reaction evidence="1">
        <text>ATP + protein L-histidine = ADP + protein N-phospho-L-histidine.</text>
        <dbReference type="EC" id="2.7.13.3"/>
    </reaction>
</comment>
<evidence type="ECO:0000256" key="1">
    <source>
        <dbReference type="ARBA" id="ARBA00000085"/>
    </source>
</evidence>
<dbReference type="GO" id="GO:0005886">
    <property type="term" value="C:plasma membrane"/>
    <property type="evidence" value="ECO:0007669"/>
    <property type="project" value="TreeGrafter"/>
</dbReference>
<evidence type="ECO:0000256" key="6">
    <source>
        <dbReference type="SAM" id="MobiDB-lite"/>
    </source>
</evidence>
<feature type="region of interest" description="Disordered" evidence="6">
    <location>
        <begin position="273"/>
        <end position="329"/>
    </location>
</feature>
<accession>A0A1B2EDQ0</accession>
<dbReference type="EC" id="2.7.13.3" evidence="2"/>
<evidence type="ECO:0000256" key="3">
    <source>
        <dbReference type="ARBA" id="ARBA00022553"/>
    </source>
</evidence>
<dbReference type="PANTHER" id="PTHR43047:SF72">
    <property type="entry name" value="OSMOSENSING HISTIDINE PROTEIN KINASE SLN1"/>
    <property type="match status" value="1"/>
</dbReference>
<evidence type="ECO:0000256" key="5">
    <source>
        <dbReference type="ARBA" id="ARBA00022777"/>
    </source>
</evidence>
<name>A0A1B2EDQ0_9HYPH</name>
<dbReference type="NCBIfam" id="TIGR00229">
    <property type="entry name" value="sensory_box"/>
    <property type="match status" value="1"/>
</dbReference>
<dbReference type="Gene3D" id="1.10.287.130">
    <property type="match status" value="1"/>
</dbReference>
<gene>
    <name evidence="9" type="ORF">BB934_06975</name>
</gene>
<dbReference type="PANTHER" id="PTHR43047">
    <property type="entry name" value="TWO-COMPONENT HISTIDINE PROTEIN KINASE"/>
    <property type="match status" value="1"/>
</dbReference>
<dbReference type="GO" id="GO:0000155">
    <property type="term" value="F:phosphorelay sensor kinase activity"/>
    <property type="evidence" value="ECO:0007669"/>
    <property type="project" value="InterPro"/>
</dbReference>
<proteinExistence type="predicted"/>
<dbReference type="InterPro" id="IPR035965">
    <property type="entry name" value="PAS-like_dom_sf"/>
</dbReference>
<dbReference type="SUPFAM" id="SSF55874">
    <property type="entry name" value="ATPase domain of HSP90 chaperone/DNA topoisomerase II/histidine kinase"/>
    <property type="match status" value="1"/>
</dbReference>
<evidence type="ECO:0000256" key="4">
    <source>
        <dbReference type="ARBA" id="ARBA00022679"/>
    </source>
</evidence>
<dbReference type="InterPro" id="IPR004358">
    <property type="entry name" value="Sig_transdc_His_kin-like_C"/>
</dbReference>
<dbReference type="PROSITE" id="PS50109">
    <property type="entry name" value="HIS_KIN"/>
    <property type="match status" value="1"/>
</dbReference>
<dbReference type="PROSITE" id="PS50112">
    <property type="entry name" value="PAS"/>
    <property type="match status" value="1"/>
</dbReference>
<dbReference type="Pfam" id="PF00512">
    <property type="entry name" value="HisKA"/>
    <property type="match status" value="1"/>
</dbReference>
<dbReference type="SUPFAM" id="SSF47384">
    <property type="entry name" value="Homodimeric domain of signal transducing histidine kinase"/>
    <property type="match status" value="1"/>
</dbReference>
<dbReference type="Gene3D" id="3.30.565.10">
    <property type="entry name" value="Histidine kinase-like ATPase, C-terminal domain"/>
    <property type="match status" value="1"/>
</dbReference>
<feature type="region of interest" description="Disordered" evidence="6">
    <location>
        <begin position="384"/>
        <end position="416"/>
    </location>
</feature>
<dbReference type="Gene3D" id="3.30.450.20">
    <property type="entry name" value="PAS domain"/>
    <property type="match status" value="1"/>
</dbReference>
<feature type="region of interest" description="Disordered" evidence="6">
    <location>
        <begin position="344"/>
        <end position="372"/>
    </location>
</feature>
<feature type="domain" description="PAS" evidence="8">
    <location>
        <begin position="534"/>
        <end position="604"/>
    </location>
</feature>
<dbReference type="SMART" id="SM00388">
    <property type="entry name" value="HisKA"/>
    <property type="match status" value="1"/>
</dbReference>
<dbReference type="GO" id="GO:0006355">
    <property type="term" value="P:regulation of DNA-templated transcription"/>
    <property type="evidence" value="ECO:0007669"/>
    <property type="project" value="InterPro"/>
</dbReference>
<dbReference type="InterPro" id="IPR005467">
    <property type="entry name" value="His_kinase_dom"/>
</dbReference>
<evidence type="ECO:0000259" key="7">
    <source>
        <dbReference type="PROSITE" id="PS50109"/>
    </source>
</evidence>
<dbReference type="InterPro" id="IPR013767">
    <property type="entry name" value="PAS_fold"/>
</dbReference>